<dbReference type="Proteomes" id="UP001280121">
    <property type="component" value="Unassembled WGS sequence"/>
</dbReference>
<dbReference type="EMBL" id="JANJYI010000006">
    <property type="protein sequence ID" value="KAK2644485.1"/>
    <property type="molecule type" value="Genomic_DNA"/>
</dbReference>
<comment type="caution">
    <text evidence="1">The sequence shown here is derived from an EMBL/GenBank/DDBJ whole genome shotgun (WGS) entry which is preliminary data.</text>
</comment>
<reference evidence="1" key="1">
    <citation type="journal article" date="2023" name="Plant J.">
        <title>Genome sequences and population genomics provide insights into the demographic history, inbreeding, and mutation load of two 'living fossil' tree species of Dipteronia.</title>
        <authorList>
            <person name="Feng Y."/>
            <person name="Comes H.P."/>
            <person name="Chen J."/>
            <person name="Zhu S."/>
            <person name="Lu R."/>
            <person name="Zhang X."/>
            <person name="Li P."/>
            <person name="Qiu J."/>
            <person name="Olsen K.M."/>
            <person name="Qiu Y."/>
        </authorList>
    </citation>
    <scope>NUCLEOTIDE SEQUENCE</scope>
    <source>
        <strain evidence="1">KIB01</strain>
    </source>
</reference>
<evidence type="ECO:0000313" key="1">
    <source>
        <dbReference type="EMBL" id="KAK2644485.1"/>
    </source>
</evidence>
<name>A0AAD9TZD3_9ROSI</name>
<accession>A0AAD9TZD3</accession>
<proteinExistence type="predicted"/>
<keyword evidence="2" id="KW-1185">Reference proteome</keyword>
<sequence length="89" mass="9987">MEALVAVQETRSSNDGVDDQRSKFTDWEQLLPTLFNRTADGFMRRNAATAYPKPSVCFQGVAREGKEVELFHQVVILGTRLLISTATQQ</sequence>
<dbReference type="AlphaFoldDB" id="A0AAD9TZD3"/>
<protein>
    <submittedName>
        <fullName evidence="1">Uncharacterized protein</fullName>
    </submittedName>
</protein>
<evidence type="ECO:0000313" key="2">
    <source>
        <dbReference type="Proteomes" id="UP001280121"/>
    </source>
</evidence>
<gene>
    <name evidence="1" type="ORF">Ddye_019680</name>
</gene>
<organism evidence="1 2">
    <name type="scientific">Dipteronia dyeriana</name>
    <dbReference type="NCBI Taxonomy" id="168575"/>
    <lineage>
        <taxon>Eukaryota</taxon>
        <taxon>Viridiplantae</taxon>
        <taxon>Streptophyta</taxon>
        <taxon>Embryophyta</taxon>
        <taxon>Tracheophyta</taxon>
        <taxon>Spermatophyta</taxon>
        <taxon>Magnoliopsida</taxon>
        <taxon>eudicotyledons</taxon>
        <taxon>Gunneridae</taxon>
        <taxon>Pentapetalae</taxon>
        <taxon>rosids</taxon>
        <taxon>malvids</taxon>
        <taxon>Sapindales</taxon>
        <taxon>Sapindaceae</taxon>
        <taxon>Hippocastanoideae</taxon>
        <taxon>Acereae</taxon>
        <taxon>Dipteronia</taxon>
    </lineage>
</organism>